<keyword evidence="3" id="KW-1185">Reference proteome</keyword>
<keyword evidence="1" id="KW-0175">Coiled coil</keyword>
<name>A0ABQ5PNQ5_9PSED</name>
<protein>
    <recommendedName>
        <fullName evidence="4">Phage tail tape measure protein</fullName>
    </recommendedName>
</protein>
<reference evidence="2" key="2">
    <citation type="submission" date="2022-11" db="EMBL/GenBank/DDBJ databases">
        <title>Draft genome sequencing of Pseudomonas atacamensis RS3R1.</title>
        <authorList>
            <person name="Furuya T."/>
            <person name="Kaneko H."/>
        </authorList>
    </citation>
    <scope>NUCLEOTIDE SEQUENCE</scope>
    <source>
        <strain evidence="2">RS3R-1</strain>
    </source>
</reference>
<accession>A0ABQ5PNQ5</accession>
<feature type="coiled-coil region" evidence="1">
    <location>
        <begin position="23"/>
        <end position="91"/>
    </location>
</feature>
<sequence length="746" mass="81670">MSLHEEVARLTGTLRFNVESAGFLRFNRMMQNANKQLRQLSDEYGKLSAQMAKGLKMKMDTSGITKAKASLDNALKRQAQAEAALSNQQRKTFTAELTQQKLRYAGTRAQNQLNSISLQSQKDAAIVAAKAAASQAAGGAVSKSQLATQNALTASVAKQTRLQVIQQKLAANTQKANNAHLMSQGKLQRIQQQMNHAQQQAHIRAQRASAQQAAAAQTAANKNQGSTQSAQRFQWAQQRHAAWQARQNAPAPTNGGMFGSGIGGVLALGGMIGGIGIAVSALNGLIGKLGERVEERKESVKGAEAFNSNFTAISRDPAQQKMWRDEYIRAANDSGTNIDNDSAKDFRNFVMAQLAYGKKPDGIMKDYKLRQQVFAISGASKDDAKELNKQLGQMASDGTGNKQDYDIINDRMPMMAPYLARAYGEEKGIKDPLKARQALNKGLKGGDGVKYSWYERAFQLMAEENQGMLEDRKKTVTYTQAQADNQKFLNDNSVNTDANLSEAMKNNVKAWQDVNTDLESTRIALKGFDEGLTNAQTSLLRFMFGRNMDGSKKSDGQQMADRMTTADLPAPVNLFDTPEYQKIDPIGDRSKGFYDNFLDNIFGVTERNAQARKDRDMSLGDQYKLPDLTASGLMPKAGLDKTLNYQLPQGLLPSLADSFKAMQETISSNSSMQSNTSPSQTFNQPITVTNQIDVTIAGSATEKDAQEFMTKVRSEIGTLEDKIPGLSAEAVRNLLSNARAQQAERQ</sequence>
<evidence type="ECO:0000313" key="3">
    <source>
        <dbReference type="Proteomes" id="UP001145022"/>
    </source>
</evidence>
<reference evidence="2" key="3">
    <citation type="journal article" date="2023" name="J. Biotechnol.">
        <title>Draft Genome Sequences of Endophytic Pseudomonas Strains, Isolated from the Interior of Brassicaceae Plants.</title>
        <authorList>
            <person name="Kaneko H."/>
            <person name="Furuya T."/>
        </authorList>
    </citation>
    <scope>NUCLEOTIDE SEQUENCE</scope>
    <source>
        <strain evidence="2">RS3R-1</strain>
    </source>
</reference>
<evidence type="ECO:0008006" key="4">
    <source>
        <dbReference type="Google" id="ProtNLM"/>
    </source>
</evidence>
<reference evidence="2" key="1">
    <citation type="journal article" date="2021" name="Sci. Rep.">
        <title>An efficient direct screening system for microorganisms that activate plant immune responses based on plant-microbe interactions using cultured plant cells.</title>
        <authorList>
            <person name="Kurokawa M."/>
            <person name="Nakano M."/>
            <person name="Kitahata N."/>
            <person name="Kuchitsu K."/>
            <person name="Furuya T."/>
        </authorList>
    </citation>
    <scope>NUCLEOTIDE SEQUENCE</scope>
    <source>
        <strain evidence="2">RS3R-1</strain>
    </source>
</reference>
<evidence type="ECO:0000313" key="2">
    <source>
        <dbReference type="EMBL" id="GLH45189.1"/>
    </source>
</evidence>
<dbReference type="EMBL" id="BSCQ01000046">
    <property type="protein sequence ID" value="GLH45189.1"/>
    <property type="molecule type" value="Genomic_DNA"/>
</dbReference>
<evidence type="ECO:0000256" key="1">
    <source>
        <dbReference type="SAM" id="Coils"/>
    </source>
</evidence>
<comment type="caution">
    <text evidence="2">The sequence shown here is derived from an EMBL/GenBank/DDBJ whole genome shotgun (WGS) entry which is preliminary data.</text>
</comment>
<gene>
    <name evidence="2" type="ORF">RS3R1_42770</name>
</gene>
<dbReference type="Proteomes" id="UP001145022">
    <property type="component" value="Unassembled WGS sequence"/>
</dbReference>
<proteinExistence type="predicted"/>
<dbReference type="RefSeq" id="WP_281895438.1">
    <property type="nucleotide sequence ID" value="NZ_BSCQ01000046.1"/>
</dbReference>
<organism evidence="2 3">
    <name type="scientific">Pseudomonas atacamensis</name>
    <dbReference type="NCBI Taxonomy" id="2565368"/>
    <lineage>
        <taxon>Bacteria</taxon>
        <taxon>Pseudomonadati</taxon>
        <taxon>Pseudomonadota</taxon>
        <taxon>Gammaproteobacteria</taxon>
        <taxon>Pseudomonadales</taxon>
        <taxon>Pseudomonadaceae</taxon>
        <taxon>Pseudomonas</taxon>
    </lineage>
</organism>